<proteinExistence type="predicted"/>
<comment type="subcellular location">
    <subcellularLocation>
        <location evidence="1">Membrane</location>
        <topology evidence="1">Single-pass type I membrane protein</topology>
    </subcellularLocation>
</comment>
<evidence type="ECO:0000256" key="10">
    <source>
        <dbReference type="ARBA" id="ARBA00022989"/>
    </source>
</evidence>
<dbReference type="InterPro" id="IPR045274">
    <property type="entry name" value="WAK-like"/>
</dbReference>
<evidence type="ECO:0000256" key="5">
    <source>
        <dbReference type="ARBA" id="ARBA00022692"/>
    </source>
</evidence>
<keyword evidence="13" id="KW-0325">Glycoprotein</keyword>
<keyword evidence="8" id="KW-0418">Kinase</keyword>
<dbReference type="GO" id="GO:0030247">
    <property type="term" value="F:polysaccharide binding"/>
    <property type="evidence" value="ECO:0007669"/>
    <property type="project" value="InterPro"/>
</dbReference>
<dbReference type="PROSITE" id="PS00108">
    <property type="entry name" value="PROTEIN_KINASE_ST"/>
    <property type="match status" value="1"/>
</dbReference>
<keyword evidence="5" id="KW-0812">Transmembrane</keyword>
<keyword evidence="3" id="KW-0245">EGF-like domain</keyword>
<dbReference type="SUPFAM" id="SSF57184">
    <property type="entry name" value="Growth factor receptor domain"/>
    <property type="match status" value="1"/>
</dbReference>
<evidence type="ECO:0000256" key="2">
    <source>
        <dbReference type="ARBA" id="ARBA00022527"/>
    </source>
</evidence>
<evidence type="ECO:0000256" key="11">
    <source>
        <dbReference type="ARBA" id="ARBA00023136"/>
    </source>
</evidence>
<dbReference type="Proteomes" id="UP001187192">
    <property type="component" value="Unassembled WGS sequence"/>
</dbReference>
<dbReference type="EMBL" id="BTGU01000026">
    <property type="protein sequence ID" value="GMN47674.1"/>
    <property type="molecule type" value="Genomic_DNA"/>
</dbReference>
<keyword evidence="11" id="KW-0472">Membrane</keyword>
<dbReference type="PROSITE" id="PS50011">
    <property type="entry name" value="PROTEIN_KINASE_DOM"/>
    <property type="match status" value="1"/>
</dbReference>
<dbReference type="InterPro" id="IPR049883">
    <property type="entry name" value="NOTCH1_EGF-like"/>
</dbReference>
<dbReference type="Gene3D" id="2.10.25.10">
    <property type="entry name" value="Laminin"/>
    <property type="match status" value="2"/>
</dbReference>
<dbReference type="GO" id="GO:0007166">
    <property type="term" value="P:cell surface receptor signaling pathway"/>
    <property type="evidence" value="ECO:0007669"/>
    <property type="project" value="InterPro"/>
</dbReference>
<evidence type="ECO:0000313" key="18">
    <source>
        <dbReference type="EMBL" id="GMN47674.1"/>
    </source>
</evidence>
<dbReference type="PANTHER" id="PTHR27005">
    <property type="entry name" value="WALL-ASSOCIATED RECEPTOR KINASE-LIKE 21"/>
    <property type="match status" value="1"/>
</dbReference>
<dbReference type="Gene3D" id="1.10.510.10">
    <property type="entry name" value="Transferase(Phosphotransferase) domain 1"/>
    <property type="match status" value="1"/>
</dbReference>
<keyword evidence="12" id="KW-1015">Disulfide bond</keyword>
<reference evidence="18" key="1">
    <citation type="submission" date="2023-07" db="EMBL/GenBank/DDBJ databases">
        <title>draft genome sequence of fig (Ficus carica).</title>
        <authorList>
            <person name="Takahashi T."/>
            <person name="Nishimura K."/>
        </authorList>
    </citation>
    <scope>NUCLEOTIDE SEQUENCE</scope>
</reference>
<evidence type="ECO:0000256" key="13">
    <source>
        <dbReference type="ARBA" id="ARBA00023180"/>
    </source>
</evidence>
<evidence type="ECO:0000256" key="6">
    <source>
        <dbReference type="ARBA" id="ARBA00022729"/>
    </source>
</evidence>
<dbReference type="InterPro" id="IPR009030">
    <property type="entry name" value="Growth_fac_rcpt_cys_sf"/>
</dbReference>
<evidence type="ECO:0000256" key="9">
    <source>
        <dbReference type="ARBA" id="ARBA00022840"/>
    </source>
</evidence>
<evidence type="ECO:0000256" key="12">
    <source>
        <dbReference type="ARBA" id="ARBA00023157"/>
    </source>
</evidence>
<dbReference type="SMART" id="SM00179">
    <property type="entry name" value="EGF_CA"/>
    <property type="match status" value="1"/>
</dbReference>
<dbReference type="InterPro" id="IPR001881">
    <property type="entry name" value="EGF-like_Ca-bd_dom"/>
</dbReference>
<evidence type="ECO:0000256" key="8">
    <source>
        <dbReference type="ARBA" id="ARBA00022777"/>
    </source>
</evidence>
<dbReference type="CDD" id="cd00054">
    <property type="entry name" value="EGF_CA"/>
    <property type="match status" value="1"/>
</dbReference>
<dbReference type="AlphaFoldDB" id="A0AA88A897"/>
<feature type="signal peptide" evidence="16">
    <location>
        <begin position="1"/>
        <end position="27"/>
    </location>
</feature>
<evidence type="ECO:0000256" key="4">
    <source>
        <dbReference type="ARBA" id="ARBA00022679"/>
    </source>
</evidence>
<comment type="caution">
    <text evidence="18">The sequence shown here is derived from an EMBL/GenBank/DDBJ whole genome shotgun (WGS) entry which is preliminary data.</text>
</comment>
<dbReference type="GO" id="GO:0005524">
    <property type="term" value="F:ATP binding"/>
    <property type="evidence" value="ECO:0007669"/>
    <property type="project" value="UniProtKB-KW"/>
</dbReference>
<dbReference type="PANTHER" id="PTHR27005:SF280">
    <property type="entry name" value="WALL-ASSOCIATED RECEPTOR KINASE-LIKE 8"/>
    <property type="match status" value="1"/>
</dbReference>
<evidence type="ECO:0000256" key="16">
    <source>
        <dbReference type="SAM" id="SignalP"/>
    </source>
</evidence>
<organism evidence="18 19">
    <name type="scientific">Ficus carica</name>
    <name type="common">Common fig</name>
    <dbReference type="NCBI Taxonomy" id="3494"/>
    <lineage>
        <taxon>Eukaryota</taxon>
        <taxon>Viridiplantae</taxon>
        <taxon>Streptophyta</taxon>
        <taxon>Embryophyta</taxon>
        <taxon>Tracheophyta</taxon>
        <taxon>Spermatophyta</taxon>
        <taxon>Magnoliopsida</taxon>
        <taxon>eudicotyledons</taxon>
        <taxon>Gunneridae</taxon>
        <taxon>Pentapetalae</taxon>
        <taxon>rosids</taxon>
        <taxon>fabids</taxon>
        <taxon>Rosales</taxon>
        <taxon>Moraceae</taxon>
        <taxon>Ficeae</taxon>
        <taxon>Ficus</taxon>
    </lineage>
</organism>
<keyword evidence="6 16" id="KW-0732">Signal</keyword>
<gene>
    <name evidence="18" type="ORF">TIFTF001_016846</name>
</gene>
<feature type="domain" description="Protein kinase" evidence="17">
    <location>
        <begin position="266"/>
        <end position="537"/>
    </location>
</feature>
<dbReference type="InterPro" id="IPR025287">
    <property type="entry name" value="WAK_GUB"/>
</dbReference>
<dbReference type="PROSITE" id="PS01187">
    <property type="entry name" value="EGF_CA"/>
    <property type="match status" value="1"/>
</dbReference>
<dbReference type="FunFam" id="3.30.200.20:FF:000043">
    <property type="entry name" value="Wall-associated receptor kinase 2"/>
    <property type="match status" value="1"/>
</dbReference>
<dbReference type="InterPro" id="IPR018097">
    <property type="entry name" value="EGF_Ca-bd_CS"/>
</dbReference>
<evidence type="ECO:0000313" key="19">
    <source>
        <dbReference type="Proteomes" id="UP001187192"/>
    </source>
</evidence>
<accession>A0AA88A897</accession>
<dbReference type="GO" id="GO:0005886">
    <property type="term" value="C:plasma membrane"/>
    <property type="evidence" value="ECO:0007669"/>
    <property type="project" value="TreeGrafter"/>
</dbReference>
<keyword evidence="2" id="KW-0723">Serine/threonine-protein kinase</keyword>
<dbReference type="InterPro" id="IPR011009">
    <property type="entry name" value="Kinase-like_dom_sf"/>
</dbReference>
<evidence type="ECO:0000256" key="1">
    <source>
        <dbReference type="ARBA" id="ARBA00004479"/>
    </source>
</evidence>
<feature type="chain" id="PRO_5041652145" description="Protein kinase domain-containing protein" evidence="16">
    <location>
        <begin position="28"/>
        <end position="574"/>
    </location>
</feature>
<dbReference type="Pfam" id="PF13947">
    <property type="entry name" value="GUB_WAK_bind"/>
    <property type="match status" value="1"/>
</dbReference>
<sequence length="574" mass="64881">MKIMAWKLLVQIVLFSWLINIQLLSSGAPIARPNCPTHCGRVSIPYPFGIRAGCFLDEWFEVVCTNNTPFMNRTDWEVTDFNVADGTIRVRSYWTLNETLAQTGNIEGSPFELSELVNVPIVLKWELLNYSTFDVFGTSFEPNKTNDFPRNYWNMKNNEYVAGYDFMNSSCEFYNYTSSRLQCSCPQGYEGNPYLIEGCQDIDECTGLNRTGRCIEGADCINVGGSFLCSTPSGKSSSRVKQILTGNVEKTKLFKSEELEKATDHFNVDRILGQGGQGTVYKGMLADGKIVAIKKSKTLDQGKLTEFINEVVILSQINHRNVVKLFGCCLETEVPLLVYEFIPNGTLSHYIHDEEIPLPWDIRLRIATEIGGALSYLHSSAALPIYHRDIKSTNILLDEKYRAKVADFGTSRSVSIDQTHLTTLVHGTFGYLDPEYFQSSQFTDKSDVYSFGVVLVELLTRQKPILITRSNEGRSLATYFMQCMEENRLFDIVDARVVREDENQTVMTLANLAQRCLNLSGRRRPTMKEVATELERIQKSAKASSGQQTLEAVEYLRDEVSESQPFDLFTTLTT</sequence>
<keyword evidence="19" id="KW-1185">Reference proteome</keyword>
<comment type="catalytic activity">
    <reaction evidence="14">
        <text>L-seryl-[protein] + ATP = O-phospho-L-seryl-[protein] + ADP + H(+)</text>
        <dbReference type="Rhea" id="RHEA:17989"/>
        <dbReference type="Rhea" id="RHEA-COMP:9863"/>
        <dbReference type="Rhea" id="RHEA-COMP:11604"/>
        <dbReference type="ChEBI" id="CHEBI:15378"/>
        <dbReference type="ChEBI" id="CHEBI:29999"/>
        <dbReference type="ChEBI" id="CHEBI:30616"/>
        <dbReference type="ChEBI" id="CHEBI:83421"/>
        <dbReference type="ChEBI" id="CHEBI:456216"/>
    </reaction>
</comment>
<dbReference type="Pfam" id="PF07645">
    <property type="entry name" value="EGF_CA"/>
    <property type="match status" value="1"/>
</dbReference>
<dbReference type="SUPFAM" id="SSF56112">
    <property type="entry name" value="Protein kinase-like (PK-like)"/>
    <property type="match status" value="1"/>
</dbReference>
<dbReference type="GO" id="GO:0005509">
    <property type="term" value="F:calcium ion binding"/>
    <property type="evidence" value="ECO:0007669"/>
    <property type="project" value="InterPro"/>
</dbReference>
<evidence type="ECO:0000256" key="14">
    <source>
        <dbReference type="ARBA" id="ARBA00047558"/>
    </source>
</evidence>
<name>A0AA88A897_FICCA</name>
<evidence type="ECO:0000256" key="7">
    <source>
        <dbReference type="ARBA" id="ARBA00022741"/>
    </source>
</evidence>
<keyword evidence="7" id="KW-0547">Nucleotide-binding</keyword>
<evidence type="ECO:0000256" key="15">
    <source>
        <dbReference type="ARBA" id="ARBA00047951"/>
    </source>
</evidence>
<dbReference type="InterPro" id="IPR000719">
    <property type="entry name" value="Prot_kinase_dom"/>
</dbReference>
<protein>
    <recommendedName>
        <fullName evidence="17">Protein kinase domain-containing protein</fullName>
    </recommendedName>
</protein>
<evidence type="ECO:0000259" key="17">
    <source>
        <dbReference type="PROSITE" id="PS50011"/>
    </source>
</evidence>
<dbReference type="CDD" id="cd14066">
    <property type="entry name" value="STKc_IRAK"/>
    <property type="match status" value="1"/>
</dbReference>
<dbReference type="Pfam" id="PF00069">
    <property type="entry name" value="Pkinase"/>
    <property type="match status" value="1"/>
</dbReference>
<keyword evidence="10" id="KW-1133">Transmembrane helix</keyword>
<comment type="catalytic activity">
    <reaction evidence="15">
        <text>L-threonyl-[protein] + ATP = O-phospho-L-threonyl-[protein] + ADP + H(+)</text>
        <dbReference type="Rhea" id="RHEA:46608"/>
        <dbReference type="Rhea" id="RHEA-COMP:11060"/>
        <dbReference type="Rhea" id="RHEA-COMP:11605"/>
        <dbReference type="ChEBI" id="CHEBI:15378"/>
        <dbReference type="ChEBI" id="CHEBI:30013"/>
        <dbReference type="ChEBI" id="CHEBI:30616"/>
        <dbReference type="ChEBI" id="CHEBI:61977"/>
        <dbReference type="ChEBI" id="CHEBI:456216"/>
    </reaction>
</comment>
<dbReference type="GO" id="GO:0004674">
    <property type="term" value="F:protein serine/threonine kinase activity"/>
    <property type="evidence" value="ECO:0007669"/>
    <property type="project" value="UniProtKB-KW"/>
</dbReference>
<evidence type="ECO:0000256" key="3">
    <source>
        <dbReference type="ARBA" id="ARBA00022536"/>
    </source>
</evidence>
<dbReference type="Gene3D" id="3.30.200.20">
    <property type="entry name" value="Phosphorylase Kinase, domain 1"/>
    <property type="match status" value="1"/>
</dbReference>
<keyword evidence="9" id="KW-0067">ATP-binding</keyword>
<dbReference type="FunFam" id="1.10.510.10:FF:000084">
    <property type="entry name" value="Wall-associated receptor kinase 2"/>
    <property type="match status" value="1"/>
</dbReference>
<dbReference type="InterPro" id="IPR008271">
    <property type="entry name" value="Ser/Thr_kinase_AS"/>
</dbReference>
<keyword evidence="4" id="KW-0808">Transferase</keyword>
<dbReference type="SMART" id="SM00220">
    <property type="entry name" value="S_TKc"/>
    <property type="match status" value="1"/>
</dbReference>